<dbReference type="Proteomes" id="UP001221757">
    <property type="component" value="Unassembled WGS sequence"/>
</dbReference>
<organism evidence="3 4">
    <name type="scientific">Mycena rosella</name>
    <name type="common">Pink bonnet</name>
    <name type="synonym">Agaricus rosellus</name>
    <dbReference type="NCBI Taxonomy" id="1033263"/>
    <lineage>
        <taxon>Eukaryota</taxon>
        <taxon>Fungi</taxon>
        <taxon>Dikarya</taxon>
        <taxon>Basidiomycota</taxon>
        <taxon>Agaricomycotina</taxon>
        <taxon>Agaricomycetes</taxon>
        <taxon>Agaricomycetidae</taxon>
        <taxon>Agaricales</taxon>
        <taxon>Marasmiineae</taxon>
        <taxon>Mycenaceae</taxon>
        <taxon>Mycena</taxon>
    </lineage>
</organism>
<gene>
    <name evidence="3" type="ORF">B0H17DRAFT_1149465</name>
</gene>
<name>A0AAD7C2S5_MYCRO</name>
<feature type="transmembrane region" description="Helical" evidence="2">
    <location>
        <begin position="51"/>
        <end position="72"/>
    </location>
</feature>
<keyword evidence="2" id="KW-1133">Transmembrane helix</keyword>
<evidence type="ECO:0000256" key="2">
    <source>
        <dbReference type="SAM" id="Phobius"/>
    </source>
</evidence>
<evidence type="ECO:0000313" key="4">
    <source>
        <dbReference type="Proteomes" id="UP001221757"/>
    </source>
</evidence>
<reference evidence="3" key="1">
    <citation type="submission" date="2023-03" db="EMBL/GenBank/DDBJ databases">
        <title>Massive genome expansion in bonnet fungi (Mycena s.s.) driven by repeated elements and novel gene families across ecological guilds.</title>
        <authorList>
            <consortium name="Lawrence Berkeley National Laboratory"/>
            <person name="Harder C.B."/>
            <person name="Miyauchi S."/>
            <person name="Viragh M."/>
            <person name="Kuo A."/>
            <person name="Thoen E."/>
            <person name="Andreopoulos B."/>
            <person name="Lu D."/>
            <person name="Skrede I."/>
            <person name="Drula E."/>
            <person name="Henrissat B."/>
            <person name="Morin E."/>
            <person name="Kohler A."/>
            <person name="Barry K."/>
            <person name="LaButti K."/>
            <person name="Morin E."/>
            <person name="Salamov A."/>
            <person name="Lipzen A."/>
            <person name="Mereny Z."/>
            <person name="Hegedus B."/>
            <person name="Baldrian P."/>
            <person name="Stursova M."/>
            <person name="Weitz H."/>
            <person name="Taylor A."/>
            <person name="Grigoriev I.V."/>
            <person name="Nagy L.G."/>
            <person name="Martin F."/>
            <person name="Kauserud H."/>
        </authorList>
    </citation>
    <scope>NUCLEOTIDE SEQUENCE</scope>
    <source>
        <strain evidence="3">CBHHK067</strain>
    </source>
</reference>
<dbReference type="AlphaFoldDB" id="A0AAD7C2S5"/>
<feature type="region of interest" description="Disordered" evidence="1">
    <location>
        <begin position="152"/>
        <end position="171"/>
    </location>
</feature>
<evidence type="ECO:0000256" key="1">
    <source>
        <dbReference type="SAM" id="MobiDB-lite"/>
    </source>
</evidence>
<feature type="compositionally biased region" description="Low complexity" evidence="1">
    <location>
        <begin position="152"/>
        <end position="162"/>
    </location>
</feature>
<keyword evidence="4" id="KW-1185">Reference proteome</keyword>
<protein>
    <submittedName>
        <fullName evidence="3">Uncharacterized protein</fullName>
    </submittedName>
</protein>
<evidence type="ECO:0000313" key="3">
    <source>
        <dbReference type="EMBL" id="KAJ7637450.1"/>
    </source>
</evidence>
<accession>A0AAD7C2S5</accession>
<dbReference type="EMBL" id="JARKIE010000457">
    <property type="protein sequence ID" value="KAJ7637450.1"/>
    <property type="molecule type" value="Genomic_DNA"/>
</dbReference>
<proteinExistence type="predicted"/>
<keyword evidence="2" id="KW-0812">Transmembrane</keyword>
<keyword evidence="2" id="KW-0472">Membrane</keyword>
<comment type="caution">
    <text evidence="3">The sequence shown here is derived from an EMBL/GenBank/DDBJ whole genome shotgun (WGS) entry which is preliminary data.</text>
</comment>
<sequence length="325" mass="35316">MGNPEEVAEATVDLDNTGGNSHNGQKRTVAVANDKGHALHEAFWRNHLPNVMNFIASAVIFGVVIFNFSMALSEHHDIRNKGFVYYHPPVPYAAPFAPRAESPTNRCARLRATAPHAHPDLAPAPATRKLMRRPPPIRVSANTVQVVALRTRTSSRSTTSTHTPPPASTASDYHLHHQAVFGTIETWASIWHPSTWHPSVVTVHEAFTMHAFGDPKAQTYLKLTSPAHQPGSLLLTAPLDSAHVAAAQHRARAPSCPGHPLTTPMEQDVLAAEAALSSVCDDLARQRADAARCAAAQAEVRRATGSLSRCRSAVQHEEGNTYYRH</sequence>